<name>A0A2A9DL16_9CORY</name>
<dbReference type="Proteomes" id="UP000221653">
    <property type="component" value="Unassembled WGS sequence"/>
</dbReference>
<evidence type="ECO:0000313" key="3">
    <source>
        <dbReference type="Proteomes" id="UP000221653"/>
    </source>
</evidence>
<keyword evidence="1" id="KW-1133">Transmembrane helix</keyword>
<comment type="caution">
    <text evidence="2">The sequence shown here is derived from an EMBL/GenBank/DDBJ whole genome shotgun (WGS) entry which is preliminary data.</text>
</comment>
<keyword evidence="1" id="KW-0812">Transmembrane</keyword>
<evidence type="ECO:0000256" key="1">
    <source>
        <dbReference type="SAM" id="Phobius"/>
    </source>
</evidence>
<dbReference type="AlphaFoldDB" id="A0A2A9DL16"/>
<keyword evidence="1" id="KW-0472">Membrane</keyword>
<protein>
    <recommendedName>
        <fullName evidence="4">DUF3592 domain-containing protein</fullName>
    </recommendedName>
</protein>
<feature type="transmembrane region" description="Helical" evidence="1">
    <location>
        <begin position="12"/>
        <end position="31"/>
    </location>
</feature>
<reference evidence="2 3" key="1">
    <citation type="submission" date="2017-10" db="EMBL/GenBank/DDBJ databases">
        <title>Sequencing the genomes of 1000 actinobacteria strains.</title>
        <authorList>
            <person name="Klenk H.-P."/>
        </authorList>
    </citation>
    <scope>NUCLEOTIDE SEQUENCE [LARGE SCALE GENOMIC DNA]</scope>
    <source>
        <strain evidence="2 3">DSM 20688</strain>
    </source>
</reference>
<evidence type="ECO:0000313" key="2">
    <source>
        <dbReference type="EMBL" id="PFG27284.1"/>
    </source>
</evidence>
<keyword evidence="3" id="KW-1185">Reference proteome</keyword>
<gene>
    <name evidence="2" type="ORF">ATK06_0339</name>
</gene>
<evidence type="ECO:0008006" key="4">
    <source>
        <dbReference type="Google" id="ProtNLM"/>
    </source>
</evidence>
<dbReference type="EMBL" id="PDJF01000001">
    <property type="protein sequence ID" value="PFG27284.1"/>
    <property type="molecule type" value="Genomic_DNA"/>
</dbReference>
<organism evidence="2 3">
    <name type="scientific">Corynebacterium renale</name>
    <dbReference type="NCBI Taxonomy" id="1724"/>
    <lineage>
        <taxon>Bacteria</taxon>
        <taxon>Bacillati</taxon>
        <taxon>Actinomycetota</taxon>
        <taxon>Actinomycetes</taxon>
        <taxon>Mycobacteriales</taxon>
        <taxon>Corynebacteriaceae</taxon>
        <taxon>Corynebacterium</taxon>
    </lineage>
</organism>
<accession>A0A2A9DL16</accession>
<feature type="transmembrane region" description="Helical" evidence="1">
    <location>
        <begin position="104"/>
        <end position="129"/>
    </location>
</feature>
<dbReference type="PROSITE" id="PS51257">
    <property type="entry name" value="PROKAR_LIPOPROTEIN"/>
    <property type="match status" value="1"/>
</dbReference>
<dbReference type="STRING" id="1724.GCA_001044175_01628"/>
<proteinExistence type="predicted"/>
<sequence>MMLSRRLRQLVMALYAAAVLGCVAMVVGPAVNDATIAKNPGRALAHVTAVTWTRTLVEYQDHEGIYHAPDSGVLYPPGLREGQRVWVNYAKDDPDLVKVQGREWTLSIIPALSVFAVSTLVAAGAWWLVGRIRR</sequence>